<comment type="similarity">
    <text evidence="4 14">Belongs to the cytochrome P450 family.</text>
</comment>
<dbReference type="GO" id="GO:0016020">
    <property type="term" value="C:membrane"/>
    <property type="evidence" value="ECO:0007669"/>
    <property type="project" value="UniProtKB-SubCell"/>
</dbReference>
<comment type="pathway">
    <text evidence="3">Secondary metabolite biosynthesis.</text>
</comment>
<dbReference type="GO" id="GO:0004497">
    <property type="term" value="F:monooxygenase activity"/>
    <property type="evidence" value="ECO:0007669"/>
    <property type="project" value="UniProtKB-KW"/>
</dbReference>
<dbReference type="PANTHER" id="PTHR46300">
    <property type="entry name" value="P450, PUTATIVE (EUROFUNG)-RELATED-RELATED"/>
    <property type="match status" value="1"/>
</dbReference>
<accession>M5FY77</accession>
<dbReference type="Gene3D" id="1.10.630.10">
    <property type="entry name" value="Cytochrome P450"/>
    <property type="match status" value="2"/>
</dbReference>
<evidence type="ECO:0000256" key="8">
    <source>
        <dbReference type="ARBA" id="ARBA00022989"/>
    </source>
</evidence>
<dbReference type="Proteomes" id="UP000030653">
    <property type="component" value="Unassembled WGS sequence"/>
</dbReference>
<evidence type="ECO:0000256" key="13">
    <source>
        <dbReference type="PIRSR" id="PIRSR602401-1"/>
    </source>
</evidence>
<dbReference type="EMBL" id="JH795866">
    <property type="protein sequence ID" value="EJU00760.1"/>
    <property type="molecule type" value="Genomic_DNA"/>
</dbReference>
<comment type="cofactor">
    <cofactor evidence="1 13">
        <name>heme</name>
        <dbReference type="ChEBI" id="CHEBI:30413"/>
    </cofactor>
</comment>
<dbReference type="OrthoDB" id="2789670at2759"/>
<evidence type="ECO:0000256" key="14">
    <source>
        <dbReference type="RuleBase" id="RU000461"/>
    </source>
</evidence>
<keyword evidence="5 13" id="KW-0349">Heme</keyword>
<reference evidence="15 16" key="1">
    <citation type="journal article" date="2012" name="Science">
        <title>The Paleozoic origin of enzymatic lignin decomposition reconstructed from 31 fungal genomes.</title>
        <authorList>
            <person name="Floudas D."/>
            <person name="Binder M."/>
            <person name="Riley R."/>
            <person name="Barry K."/>
            <person name="Blanchette R.A."/>
            <person name="Henrissat B."/>
            <person name="Martinez A.T."/>
            <person name="Otillar R."/>
            <person name="Spatafora J.W."/>
            <person name="Yadav J.S."/>
            <person name="Aerts A."/>
            <person name="Benoit I."/>
            <person name="Boyd A."/>
            <person name="Carlson A."/>
            <person name="Copeland A."/>
            <person name="Coutinho P.M."/>
            <person name="de Vries R.P."/>
            <person name="Ferreira P."/>
            <person name="Findley K."/>
            <person name="Foster B."/>
            <person name="Gaskell J."/>
            <person name="Glotzer D."/>
            <person name="Gorecki P."/>
            <person name="Heitman J."/>
            <person name="Hesse C."/>
            <person name="Hori C."/>
            <person name="Igarashi K."/>
            <person name="Jurgens J.A."/>
            <person name="Kallen N."/>
            <person name="Kersten P."/>
            <person name="Kohler A."/>
            <person name="Kuees U."/>
            <person name="Kumar T.K.A."/>
            <person name="Kuo A."/>
            <person name="LaButti K."/>
            <person name="Larrondo L.F."/>
            <person name="Lindquist E."/>
            <person name="Ling A."/>
            <person name="Lombard V."/>
            <person name="Lucas S."/>
            <person name="Lundell T."/>
            <person name="Martin R."/>
            <person name="McLaughlin D.J."/>
            <person name="Morgenstern I."/>
            <person name="Morin E."/>
            <person name="Murat C."/>
            <person name="Nagy L.G."/>
            <person name="Nolan M."/>
            <person name="Ohm R.A."/>
            <person name="Patyshakuliyeva A."/>
            <person name="Rokas A."/>
            <person name="Ruiz-Duenas F.J."/>
            <person name="Sabat G."/>
            <person name="Salamov A."/>
            <person name="Samejima M."/>
            <person name="Schmutz J."/>
            <person name="Slot J.C."/>
            <person name="St John F."/>
            <person name="Stenlid J."/>
            <person name="Sun H."/>
            <person name="Sun S."/>
            <person name="Syed K."/>
            <person name="Tsang A."/>
            <person name="Wiebenga A."/>
            <person name="Young D."/>
            <person name="Pisabarro A."/>
            <person name="Eastwood D.C."/>
            <person name="Martin F."/>
            <person name="Cullen D."/>
            <person name="Grigoriev I.V."/>
            <person name="Hibbett D.S."/>
        </authorList>
    </citation>
    <scope>NUCLEOTIDE SEQUENCE [LARGE SCALE GENOMIC DNA]</scope>
    <source>
        <strain evidence="15 16">DJM-731 SS1</strain>
    </source>
</reference>
<proteinExistence type="inferred from homology"/>
<dbReference type="PROSITE" id="PS00086">
    <property type="entry name" value="CYTOCHROME_P450"/>
    <property type="match status" value="1"/>
</dbReference>
<keyword evidence="16" id="KW-1185">Reference proteome</keyword>
<evidence type="ECO:0000256" key="12">
    <source>
        <dbReference type="ARBA" id="ARBA00023136"/>
    </source>
</evidence>
<evidence type="ECO:0000256" key="4">
    <source>
        <dbReference type="ARBA" id="ARBA00010617"/>
    </source>
</evidence>
<evidence type="ECO:0000256" key="3">
    <source>
        <dbReference type="ARBA" id="ARBA00005179"/>
    </source>
</evidence>
<keyword evidence="12" id="KW-0472">Membrane</keyword>
<keyword evidence="6" id="KW-0812">Transmembrane</keyword>
<dbReference type="InterPro" id="IPR036396">
    <property type="entry name" value="Cyt_P450_sf"/>
</dbReference>
<evidence type="ECO:0000256" key="11">
    <source>
        <dbReference type="ARBA" id="ARBA00023033"/>
    </source>
</evidence>
<sequence>MYVPLSLGSLVLLGIAFAIRAIAAIRTQPSPQLPPGPKGLPLIGNLLQVPSRLVFLKFVEWSKEYGPLASYTVLGQPVVLISSAKAAGDILDRLSSKTSDRPRLIKLAYLTHSMEFAFANRGSFWRTQRRAAHESLNIRAAQKFQPIQEEESRIMVEDLLRHPDIDIAKHIYRHSSSIAWRVLYGHEAIDLRDDKAQVPSENFFEPLFSSAIPGGSIVDIFPFLQPLISRSRFLRRHSEAWYEKANTFFINAHTRPQVPVHLKHIFEVVYGGHASISANSHCGQSPDNDHRGARIPAFEDLEHLPQVEAIVKEILRWRPPTPTGVAHVAEEDIIYNNYLIPKGAVIIPNTWSICRDPSLYRDGDAFDPSRFLDEKGCIRKPPPDSHDDYLVFGHGRRICIGKSLAMNTLLIAVAQLLWAFDFHGVKGEQGNEIVPDPSAFWDNGVTVWPKPHQVRLVPRFPDLFERLKSAAT</sequence>
<dbReference type="InterPro" id="IPR001128">
    <property type="entry name" value="Cyt_P450"/>
</dbReference>
<protein>
    <submittedName>
        <fullName evidence="15">Cytochrome P450</fullName>
    </submittedName>
</protein>
<dbReference type="OMA" id="ANVWHIN"/>
<evidence type="ECO:0000256" key="6">
    <source>
        <dbReference type="ARBA" id="ARBA00022692"/>
    </source>
</evidence>
<evidence type="ECO:0000313" key="16">
    <source>
        <dbReference type="Proteomes" id="UP000030653"/>
    </source>
</evidence>
<evidence type="ECO:0000256" key="1">
    <source>
        <dbReference type="ARBA" id="ARBA00001971"/>
    </source>
</evidence>
<evidence type="ECO:0000256" key="9">
    <source>
        <dbReference type="ARBA" id="ARBA00023002"/>
    </source>
</evidence>
<keyword evidence="8" id="KW-1133">Transmembrane helix</keyword>
<feature type="binding site" description="axial binding residue" evidence="13">
    <location>
        <position position="399"/>
    </location>
    <ligand>
        <name>heme</name>
        <dbReference type="ChEBI" id="CHEBI:30413"/>
    </ligand>
    <ligandPart>
        <name>Fe</name>
        <dbReference type="ChEBI" id="CHEBI:18248"/>
    </ligandPart>
</feature>
<evidence type="ECO:0000256" key="10">
    <source>
        <dbReference type="ARBA" id="ARBA00023004"/>
    </source>
</evidence>
<dbReference type="Pfam" id="PF00067">
    <property type="entry name" value="p450"/>
    <property type="match status" value="2"/>
</dbReference>
<keyword evidence="9 14" id="KW-0560">Oxidoreductase</keyword>
<evidence type="ECO:0000256" key="7">
    <source>
        <dbReference type="ARBA" id="ARBA00022723"/>
    </source>
</evidence>
<dbReference type="GO" id="GO:0016705">
    <property type="term" value="F:oxidoreductase activity, acting on paired donors, with incorporation or reduction of molecular oxygen"/>
    <property type="evidence" value="ECO:0007669"/>
    <property type="project" value="InterPro"/>
</dbReference>
<evidence type="ECO:0000256" key="5">
    <source>
        <dbReference type="ARBA" id="ARBA00022617"/>
    </source>
</evidence>
<evidence type="ECO:0000313" key="15">
    <source>
        <dbReference type="EMBL" id="EJU00760.1"/>
    </source>
</evidence>
<evidence type="ECO:0000256" key="2">
    <source>
        <dbReference type="ARBA" id="ARBA00004370"/>
    </source>
</evidence>
<dbReference type="PANTHER" id="PTHR46300:SF2">
    <property type="entry name" value="CYTOCHROME P450 MONOOXYGENASE ALNH-RELATED"/>
    <property type="match status" value="1"/>
</dbReference>
<keyword evidence="7 13" id="KW-0479">Metal-binding</keyword>
<dbReference type="STRING" id="1858805.M5FY77"/>
<dbReference type="SUPFAM" id="SSF48264">
    <property type="entry name" value="Cytochrome P450"/>
    <property type="match status" value="1"/>
</dbReference>
<comment type="subcellular location">
    <subcellularLocation>
        <location evidence="2">Membrane</location>
    </subcellularLocation>
</comment>
<dbReference type="PRINTS" id="PR00463">
    <property type="entry name" value="EP450I"/>
</dbReference>
<keyword evidence="10 13" id="KW-0408">Iron</keyword>
<name>M5FY77_DACPD</name>
<dbReference type="GO" id="GO:0005506">
    <property type="term" value="F:iron ion binding"/>
    <property type="evidence" value="ECO:0007669"/>
    <property type="project" value="InterPro"/>
</dbReference>
<dbReference type="InterPro" id="IPR017972">
    <property type="entry name" value="Cyt_P450_CS"/>
</dbReference>
<organism evidence="15 16">
    <name type="scientific">Dacryopinax primogenitus (strain DJM 731)</name>
    <name type="common">Brown rot fungus</name>
    <dbReference type="NCBI Taxonomy" id="1858805"/>
    <lineage>
        <taxon>Eukaryota</taxon>
        <taxon>Fungi</taxon>
        <taxon>Dikarya</taxon>
        <taxon>Basidiomycota</taxon>
        <taxon>Agaricomycotina</taxon>
        <taxon>Dacrymycetes</taxon>
        <taxon>Dacrymycetales</taxon>
        <taxon>Dacrymycetaceae</taxon>
        <taxon>Dacryopinax</taxon>
    </lineage>
</organism>
<keyword evidence="11 14" id="KW-0503">Monooxygenase</keyword>
<dbReference type="GO" id="GO:0020037">
    <property type="term" value="F:heme binding"/>
    <property type="evidence" value="ECO:0007669"/>
    <property type="project" value="InterPro"/>
</dbReference>
<dbReference type="InterPro" id="IPR002401">
    <property type="entry name" value="Cyt_P450_E_grp-I"/>
</dbReference>
<dbReference type="AlphaFoldDB" id="M5FY77"/>
<dbReference type="InterPro" id="IPR050364">
    <property type="entry name" value="Cytochrome_P450_fung"/>
</dbReference>
<gene>
    <name evidence="15" type="ORF">DACRYDRAFT_108818</name>
</gene>
<dbReference type="GeneID" id="63683806"/>
<dbReference type="HOGENOM" id="CLU_001570_2_3_1"/>
<dbReference type="RefSeq" id="XP_040627657.1">
    <property type="nucleotide sequence ID" value="XM_040768744.1"/>
</dbReference>